<keyword evidence="2" id="KW-0378">Hydrolase</keyword>
<evidence type="ECO:0000256" key="2">
    <source>
        <dbReference type="ARBA" id="ARBA00022801"/>
    </source>
</evidence>
<evidence type="ECO:0000313" key="5">
    <source>
        <dbReference type="Proteomes" id="UP000076715"/>
    </source>
</evidence>
<dbReference type="InterPro" id="IPR005502">
    <property type="entry name" value="Ribosyl_crysJ1"/>
</dbReference>
<dbReference type="AlphaFoldDB" id="A0A162Z1H1"/>
<keyword evidence="3" id="KW-0479">Metal-binding</keyword>
<dbReference type="PANTHER" id="PTHR16222:SF24">
    <property type="entry name" value="ADP-RIBOSYLHYDROLASE ARH3"/>
    <property type="match status" value="1"/>
</dbReference>
<dbReference type="GO" id="GO:0016787">
    <property type="term" value="F:hydrolase activity"/>
    <property type="evidence" value="ECO:0007669"/>
    <property type="project" value="UniProtKB-KW"/>
</dbReference>
<evidence type="ECO:0000256" key="1">
    <source>
        <dbReference type="ARBA" id="ARBA00010702"/>
    </source>
</evidence>
<dbReference type="STRING" id="1642818.AWE51_25815"/>
<evidence type="ECO:0000313" key="4">
    <source>
        <dbReference type="EMBL" id="KZS39493.1"/>
    </source>
</evidence>
<protein>
    <recommendedName>
        <fullName evidence="6">ADP-ribosylglycohydrolase</fullName>
    </recommendedName>
</protein>
<feature type="binding site" evidence="3">
    <location>
        <position position="255"/>
    </location>
    <ligand>
        <name>Mg(2+)</name>
        <dbReference type="ChEBI" id="CHEBI:18420"/>
        <label>1</label>
    </ligand>
</feature>
<comment type="similarity">
    <text evidence="1">Belongs to the ADP-ribosylglycohydrolase family.</text>
</comment>
<dbReference type="Pfam" id="PF03747">
    <property type="entry name" value="ADP_ribosyl_GH"/>
    <property type="match status" value="1"/>
</dbReference>
<keyword evidence="3" id="KW-0460">Magnesium</keyword>
<dbReference type="InterPro" id="IPR036705">
    <property type="entry name" value="Ribosyl_crysJ1_sf"/>
</dbReference>
<evidence type="ECO:0008006" key="6">
    <source>
        <dbReference type="Google" id="ProtNLM"/>
    </source>
</evidence>
<dbReference type="RefSeq" id="WP_066316482.1">
    <property type="nucleotide sequence ID" value="NZ_LQRT01000032.1"/>
</dbReference>
<feature type="binding site" evidence="3">
    <location>
        <position position="55"/>
    </location>
    <ligand>
        <name>Mg(2+)</name>
        <dbReference type="ChEBI" id="CHEBI:18420"/>
        <label>1</label>
    </ligand>
</feature>
<name>A0A162Z1H1_9FLAO</name>
<comment type="cofactor">
    <cofactor evidence="3">
        <name>Mg(2+)</name>
        <dbReference type="ChEBI" id="CHEBI:18420"/>
    </cofactor>
    <text evidence="3">Binds 2 magnesium ions per subunit.</text>
</comment>
<organism evidence="4 5">
    <name type="scientific">Aquimarina aggregata</name>
    <dbReference type="NCBI Taxonomy" id="1642818"/>
    <lineage>
        <taxon>Bacteria</taxon>
        <taxon>Pseudomonadati</taxon>
        <taxon>Bacteroidota</taxon>
        <taxon>Flavobacteriia</taxon>
        <taxon>Flavobacteriales</taxon>
        <taxon>Flavobacteriaceae</taxon>
        <taxon>Aquimarina</taxon>
    </lineage>
</organism>
<dbReference type="GO" id="GO:0046872">
    <property type="term" value="F:metal ion binding"/>
    <property type="evidence" value="ECO:0007669"/>
    <property type="project" value="UniProtKB-KW"/>
</dbReference>
<accession>A0A162Z1H1</accession>
<feature type="binding site" evidence="3">
    <location>
        <position position="54"/>
    </location>
    <ligand>
        <name>Mg(2+)</name>
        <dbReference type="ChEBI" id="CHEBI:18420"/>
        <label>1</label>
    </ligand>
</feature>
<proteinExistence type="inferred from homology"/>
<keyword evidence="5" id="KW-1185">Reference proteome</keyword>
<feature type="binding site" evidence="3">
    <location>
        <position position="254"/>
    </location>
    <ligand>
        <name>Mg(2+)</name>
        <dbReference type="ChEBI" id="CHEBI:18420"/>
        <label>1</label>
    </ligand>
</feature>
<gene>
    <name evidence="4" type="ORF">AWE51_25815</name>
</gene>
<dbReference type="PANTHER" id="PTHR16222">
    <property type="entry name" value="ADP-RIBOSYLGLYCOHYDROLASE"/>
    <property type="match status" value="1"/>
</dbReference>
<dbReference type="OrthoDB" id="9798107at2"/>
<dbReference type="Proteomes" id="UP000076715">
    <property type="component" value="Unassembled WGS sequence"/>
</dbReference>
<evidence type="ECO:0000256" key="3">
    <source>
        <dbReference type="PIRSR" id="PIRSR605502-1"/>
    </source>
</evidence>
<feature type="binding site" evidence="3">
    <location>
        <position position="56"/>
    </location>
    <ligand>
        <name>Mg(2+)</name>
        <dbReference type="ChEBI" id="CHEBI:18420"/>
        <label>1</label>
    </ligand>
</feature>
<comment type="caution">
    <text evidence="4">The sequence shown here is derived from an EMBL/GenBank/DDBJ whole genome shotgun (WGS) entry which is preliminary data.</text>
</comment>
<dbReference type="EMBL" id="LQRT01000032">
    <property type="protein sequence ID" value="KZS39493.1"/>
    <property type="molecule type" value="Genomic_DNA"/>
</dbReference>
<sequence length="303" mass="33440">MTISERFEGCIICGAIGDAYGSAYENLAKSDSDDANTFYLFGKPEKTIPQWKITDDTQLTLATCEVITENNKLKTEYFAQKYLNYFKQRRITGIGASTLKAFQELEVGGHWSQVGRKGEYAAGNGAAMRIAPIAFVDKITRDQIREISNITHNNDEAYVGALCVTLAIQAAIEKKWTGKENLIELLIDQIPDTRLKDRLIEIKDIDNLLEIGEKGNDGYVVNSVPLAIASANQVTKIGIEGIFEQLIEIGGDTDTNASIAGQIVGTLIGRKGIPASLMSKLIELDQFDWIEKTINDAIIKNWV</sequence>
<dbReference type="InterPro" id="IPR050792">
    <property type="entry name" value="ADP-ribosylglycohydrolase"/>
</dbReference>
<feature type="binding site" evidence="3">
    <location>
        <position position="252"/>
    </location>
    <ligand>
        <name>Mg(2+)</name>
        <dbReference type="ChEBI" id="CHEBI:18420"/>
        <label>1</label>
    </ligand>
</feature>
<reference evidence="4 5" key="1">
    <citation type="submission" date="2016-01" db="EMBL/GenBank/DDBJ databases">
        <title>The draft genome sequence of Aquimarina sp. RZW4-3-2.</title>
        <authorList>
            <person name="Wang Y."/>
        </authorList>
    </citation>
    <scope>NUCLEOTIDE SEQUENCE [LARGE SCALE GENOMIC DNA]</scope>
    <source>
        <strain evidence="4 5">RZW4-3-2</strain>
    </source>
</reference>
<dbReference type="SUPFAM" id="SSF101478">
    <property type="entry name" value="ADP-ribosylglycohydrolase"/>
    <property type="match status" value="1"/>
</dbReference>
<dbReference type="Gene3D" id="1.10.4080.10">
    <property type="entry name" value="ADP-ribosylation/Crystallin J1"/>
    <property type="match status" value="1"/>
</dbReference>